<dbReference type="Proteomes" id="UP000266178">
    <property type="component" value="Unassembled WGS sequence"/>
</dbReference>
<evidence type="ECO:0000313" key="2">
    <source>
        <dbReference type="Proteomes" id="UP000266178"/>
    </source>
</evidence>
<organism evidence="1 2">
    <name type="scientific">Meiothermus granaticius NBRC 107808</name>
    <dbReference type="NCBI Taxonomy" id="1227551"/>
    <lineage>
        <taxon>Bacteria</taxon>
        <taxon>Thermotogati</taxon>
        <taxon>Deinococcota</taxon>
        <taxon>Deinococci</taxon>
        <taxon>Thermales</taxon>
        <taxon>Thermaceae</taxon>
        <taxon>Meiothermus</taxon>
    </lineage>
</organism>
<evidence type="ECO:0000313" key="1">
    <source>
        <dbReference type="EMBL" id="RIH91158.1"/>
    </source>
</evidence>
<sequence>MASAKHSLPQPGSHWLSLPPEVRLALEGYGAGRYVVLPALAVRALRGNLGAAALLAHPRE</sequence>
<comment type="caution">
    <text evidence="1">The sequence shown here is derived from an EMBL/GenBank/DDBJ whole genome shotgun (WGS) entry which is preliminary data.</text>
</comment>
<reference evidence="1 2" key="1">
    <citation type="submission" date="2018-08" db="EMBL/GenBank/DDBJ databases">
        <title>Meiothermus granaticius genome AF-68 sequencing project.</title>
        <authorList>
            <person name="Da Costa M.S."/>
            <person name="Albuquerque L."/>
            <person name="Raposo P."/>
            <person name="Froufe H.J.C."/>
            <person name="Barroso C.S."/>
            <person name="Egas C."/>
        </authorList>
    </citation>
    <scope>NUCLEOTIDE SEQUENCE [LARGE SCALE GENOMIC DNA]</scope>
    <source>
        <strain evidence="1 2">AF-68</strain>
    </source>
</reference>
<dbReference type="AlphaFoldDB" id="A0A399F4P0"/>
<accession>A0A399F4P0</accession>
<name>A0A399F4P0_9DEIN</name>
<gene>
    <name evidence="1" type="ORF">Mgrana_02942</name>
</gene>
<protein>
    <submittedName>
        <fullName evidence="1">Uncharacterized protein</fullName>
    </submittedName>
</protein>
<proteinExistence type="predicted"/>
<keyword evidence="2" id="KW-1185">Reference proteome</keyword>
<dbReference type="RefSeq" id="WP_119358380.1">
    <property type="nucleotide sequence ID" value="NZ_BJXM01000029.1"/>
</dbReference>
<dbReference type="EMBL" id="QWLB01000055">
    <property type="protein sequence ID" value="RIH91158.1"/>
    <property type="molecule type" value="Genomic_DNA"/>
</dbReference>